<keyword evidence="1" id="KW-0472">Membrane</keyword>
<reference evidence="3" key="1">
    <citation type="journal article" date="2019" name="Curr. Biol.">
        <title>Genome Sequence of Striga asiatica Provides Insight into the Evolution of Plant Parasitism.</title>
        <authorList>
            <person name="Yoshida S."/>
            <person name="Kim S."/>
            <person name="Wafula E.K."/>
            <person name="Tanskanen J."/>
            <person name="Kim Y.M."/>
            <person name="Honaas L."/>
            <person name="Yang Z."/>
            <person name="Spallek T."/>
            <person name="Conn C.E."/>
            <person name="Ichihashi Y."/>
            <person name="Cheong K."/>
            <person name="Cui S."/>
            <person name="Der J.P."/>
            <person name="Gundlach H."/>
            <person name="Jiao Y."/>
            <person name="Hori C."/>
            <person name="Ishida J.K."/>
            <person name="Kasahara H."/>
            <person name="Kiba T."/>
            <person name="Kim M.S."/>
            <person name="Koo N."/>
            <person name="Laohavisit A."/>
            <person name="Lee Y.H."/>
            <person name="Lumba S."/>
            <person name="McCourt P."/>
            <person name="Mortimer J.C."/>
            <person name="Mutuku J.M."/>
            <person name="Nomura T."/>
            <person name="Sasaki-Sekimoto Y."/>
            <person name="Seto Y."/>
            <person name="Wang Y."/>
            <person name="Wakatake T."/>
            <person name="Sakakibara H."/>
            <person name="Demura T."/>
            <person name="Yamaguchi S."/>
            <person name="Yoneyama K."/>
            <person name="Manabe R.I."/>
            <person name="Nelson D.C."/>
            <person name="Schulman A.H."/>
            <person name="Timko M.P."/>
            <person name="dePamphilis C.W."/>
            <person name="Choi D."/>
            <person name="Shirasu K."/>
        </authorList>
    </citation>
    <scope>NUCLEOTIDE SEQUENCE [LARGE SCALE GENOMIC DNA]</scope>
    <source>
        <strain evidence="3">cv. UVA1</strain>
    </source>
</reference>
<dbReference type="AlphaFoldDB" id="A0A5A7PNR8"/>
<dbReference type="EMBL" id="BKCP01004861">
    <property type="protein sequence ID" value="GER34271.1"/>
    <property type="molecule type" value="Genomic_DNA"/>
</dbReference>
<proteinExistence type="predicted"/>
<evidence type="ECO:0000313" key="3">
    <source>
        <dbReference type="Proteomes" id="UP000325081"/>
    </source>
</evidence>
<protein>
    <submittedName>
        <fullName evidence="2">Hydroxyproline-rich glycoprotein family protein</fullName>
    </submittedName>
</protein>
<name>A0A5A7PNR8_STRAF</name>
<dbReference type="Proteomes" id="UP000325081">
    <property type="component" value="Unassembled WGS sequence"/>
</dbReference>
<sequence>MWDRALTTRFFFPILACTSRFGTLRARAMGRLYSNSILSDDFFIIVITIFATLHRRTSFNLGLTRLAFYDIGLKAYSQARSQSLKSSRYYRYGGTANGLTSRGSNFKVNLSSWTISEGYLMKAWSDQDYNNIVDYVLAIHNFPKGKHKFSQQS</sequence>
<evidence type="ECO:0000256" key="1">
    <source>
        <dbReference type="SAM" id="Phobius"/>
    </source>
</evidence>
<keyword evidence="3" id="KW-1185">Reference proteome</keyword>
<organism evidence="2 3">
    <name type="scientific">Striga asiatica</name>
    <name type="common">Asiatic witchweed</name>
    <name type="synonym">Buchnera asiatica</name>
    <dbReference type="NCBI Taxonomy" id="4170"/>
    <lineage>
        <taxon>Eukaryota</taxon>
        <taxon>Viridiplantae</taxon>
        <taxon>Streptophyta</taxon>
        <taxon>Embryophyta</taxon>
        <taxon>Tracheophyta</taxon>
        <taxon>Spermatophyta</taxon>
        <taxon>Magnoliopsida</taxon>
        <taxon>eudicotyledons</taxon>
        <taxon>Gunneridae</taxon>
        <taxon>Pentapetalae</taxon>
        <taxon>asterids</taxon>
        <taxon>lamiids</taxon>
        <taxon>Lamiales</taxon>
        <taxon>Orobanchaceae</taxon>
        <taxon>Buchnereae</taxon>
        <taxon>Striga</taxon>
    </lineage>
</organism>
<evidence type="ECO:0000313" key="2">
    <source>
        <dbReference type="EMBL" id="GER34271.1"/>
    </source>
</evidence>
<feature type="non-terminal residue" evidence="2">
    <location>
        <position position="153"/>
    </location>
</feature>
<accession>A0A5A7PNR8</accession>
<keyword evidence="1" id="KW-1133">Transmembrane helix</keyword>
<feature type="transmembrane region" description="Helical" evidence="1">
    <location>
        <begin position="32"/>
        <end position="53"/>
    </location>
</feature>
<comment type="caution">
    <text evidence="2">The sequence shown here is derived from an EMBL/GenBank/DDBJ whole genome shotgun (WGS) entry which is preliminary data.</text>
</comment>
<gene>
    <name evidence="2" type="ORF">STAS_10477</name>
</gene>
<keyword evidence="1" id="KW-0812">Transmembrane</keyword>